<feature type="chain" id="PRO_5027048250" evidence="1">
    <location>
        <begin position="20"/>
        <end position="1305"/>
    </location>
</feature>
<evidence type="ECO:0000313" key="4">
    <source>
        <dbReference type="Proteomes" id="UP000435357"/>
    </source>
</evidence>
<dbReference type="Pfam" id="PF18911">
    <property type="entry name" value="PKD_4"/>
    <property type="match status" value="1"/>
</dbReference>
<evidence type="ECO:0000313" key="3">
    <source>
        <dbReference type="EMBL" id="KAB1064752.1"/>
    </source>
</evidence>
<dbReference type="NCBIfam" id="TIGR04131">
    <property type="entry name" value="Bac_Flav_CTERM"/>
    <property type="match status" value="1"/>
</dbReference>
<proteinExistence type="predicted"/>
<dbReference type="OrthoDB" id="9765926at2"/>
<evidence type="ECO:0000259" key="2">
    <source>
        <dbReference type="PROSITE" id="PS50093"/>
    </source>
</evidence>
<evidence type="ECO:0000256" key="1">
    <source>
        <dbReference type="SAM" id="SignalP"/>
    </source>
</evidence>
<keyword evidence="4" id="KW-1185">Reference proteome</keyword>
<organism evidence="3 4">
    <name type="scientific">Salibacter halophilus</name>
    <dbReference type="NCBI Taxonomy" id="1803916"/>
    <lineage>
        <taxon>Bacteria</taxon>
        <taxon>Pseudomonadati</taxon>
        <taxon>Bacteroidota</taxon>
        <taxon>Flavobacteriia</taxon>
        <taxon>Flavobacteriales</taxon>
        <taxon>Salibacteraceae</taxon>
        <taxon>Salibacter</taxon>
    </lineage>
</organism>
<dbReference type="RefSeq" id="WP_151167071.1">
    <property type="nucleotide sequence ID" value="NZ_WACR01000004.1"/>
</dbReference>
<dbReference type="EMBL" id="WACR01000004">
    <property type="protein sequence ID" value="KAB1064752.1"/>
    <property type="molecule type" value="Genomic_DNA"/>
</dbReference>
<dbReference type="CDD" id="cd00146">
    <property type="entry name" value="PKD"/>
    <property type="match status" value="1"/>
</dbReference>
<dbReference type="Pfam" id="PF13585">
    <property type="entry name" value="CHU_C"/>
    <property type="match status" value="1"/>
</dbReference>
<dbReference type="SUPFAM" id="SSF49299">
    <property type="entry name" value="PKD domain"/>
    <property type="match status" value="1"/>
</dbReference>
<dbReference type="Gene3D" id="2.60.40.10">
    <property type="entry name" value="Immunoglobulins"/>
    <property type="match status" value="1"/>
</dbReference>
<dbReference type="InterPro" id="IPR035986">
    <property type="entry name" value="PKD_dom_sf"/>
</dbReference>
<dbReference type="InterPro" id="IPR013783">
    <property type="entry name" value="Ig-like_fold"/>
</dbReference>
<feature type="signal peptide" evidence="1">
    <location>
        <begin position="1"/>
        <end position="19"/>
    </location>
</feature>
<keyword evidence="1" id="KW-0732">Signal</keyword>
<dbReference type="InterPro" id="IPR026341">
    <property type="entry name" value="T9SS_type_B"/>
</dbReference>
<comment type="caution">
    <text evidence="3">The sequence shown here is derived from an EMBL/GenBank/DDBJ whole genome shotgun (WGS) entry which is preliminary data.</text>
</comment>
<dbReference type="Proteomes" id="UP000435357">
    <property type="component" value="Unassembled WGS sequence"/>
</dbReference>
<feature type="domain" description="PKD" evidence="2">
    <location>
        <begin position="469"/>
        <end position="502"/>
    </location>
</feature>
<accession>A0A6N6M968</accession>
<dbReference type="InterPro" id="IPR000601">
    <property type="entry name" value="PKD_dom"/>
</dbReference>
<name>A0A6N6M968_9FLAO</name>
<gene>
    <name evidence="3" type="ORF">F3059_05190</name>
</gene>
<dbReference type="PROSITE" id="PS50093">
    <property type="entry name" value="PKD"/>
    <property type="match status" value="1"/>
</dbReference>
<protein>
    <submittedName>
        <fullName evidence="3">T9SS type B sorting domain-containing protein</fullName>
    </submittedName>
</protein>
<sequence length="1305" mass="144003">MLRILLTISILFFSLICNGQNHGRQANNWYFGDSLALNFNGLIPNKMKNSSMIAEDNPSTISDKDGNLLFYSNTFAIWDSTHQIMQNGLLNSAAHFQGDFVSRLWFSHASLILPNPCNDEQYYYFYIQSYKDFIPQANYPALDSFRFVYSVVDMTLNNGLGGVVPGQKNVVLDSNNFPVLGATRHANNRDYWLVTCAPDTNIYKSWLLTPTGISNGPVTTTSIGMPFIKNYGGRYGHIKFSHSGNRLATANPQQIYNTWPNQNNNRFELMDFDRATGTLSNHITLNFDSTFYCFPPWSPLNEASVYAVEFSPNDQILYGLSYPSLVQYDLSSNNPAVIPSSYNIVSNFCSVNMNLSRQHFYLQMGPDKKIYVNNNVVSSSSAVNNRYAIGVIHNPNVFGNGCNYVYDEIDYLAIPAPYQSTSHDSATTRGLPNILSDFLIDRSVVRLDSCHLSASLSLQDTFFVDSTSWNFGDTTGVWHTSSQLPVSHVYPGPGQYPVSVAVFSGCNVDTIVDTVDIYRSPFVDLGPDTILCEGDSMAYNLNDTAYQYSWNTGDTTADLRILQADTYSLTVSSSFCGSESDTVVVDSLIPALVHLPADTLLCSGDSLSLDASVAMGSYQWNTGDTTESITVYNNGVYAVTSSNFCGTDQDTIQVDYTIPPNIDLGPDSVLCQGDSLFLNATDTLSSYLWSTGDTFAWDTILQSGTYWAEATNLCGSDRDTVEATFLSPHITSLGGDTVVCFGDSITLRDTSQFASYLWSDNSQSDSLVVHQPGTYALTVTNACGSSSDTIEVFYDTIPDISLRDDTVFCQGNSVMLDASFSRSNYQWSNGASTPQITVQQEGTYSVTTSNLCGSDQDSFYLDVDSALTVDLGSDTILCLNDTLVVSGPSQAQGYIWSNGQNSQSIQITTQDTYWLSAQNTCGSFSDTIVALYDRSPVTNLGPDSVYCIDDLQLLDASWSRASYLWQDGSTNPTNLADSTGRYWVDVTNLCGFDDDTVRIRYHTPIQFTLGNDTVICEGDSILLNAPANNATFNWNTGNQDSLQWGFPGNKYRVTAHNLCGTKSDSIFIGQILPPQVTFPQPDTMCEGTVYTASVELQNNAVVNWEDGKSGIERVFERGDTLEVTASNQCGSEKAVFRLHQEPSPQPGLPADTVICEDEEVEISITGYQNHTFDWNTGQESPTITAKESGLYRVTVTSPRGCEGSDEIEIADCPINIFIPNAFTPNGDGLNDKFEVQGIGITDYHILIFDRWGNLVFESNDINRSWNGLQNNSGEKVNQGTYSYKLQYRSGDYELKERFGKIEVIY</sequence>
<reference evidence="3 4" key="1">
    <citation type="submission" date="2019-09" db="EMBL/GenBank/DDBJ databases">
        <title>Genomes of Cryomorphaceae.</title>
        <authorList>
            <person name="Bowman J.P."/>
        </authorList>
    </citation>
    <scope>NUCLEOTIDE SEQUENCE [LARGE SCALE GENOMIC DNA]</scope>
    <source>
        <strain evidence="3 4">KCTC 52047</strain>
    </source>
</reference>